<reference evidence="4 5" key="1">
    <citation type="journal article" date="2006" name="Science">
        <title>The genome of black cottonwood, Populus trichocarpa (Torr. &amp; Gray).</title>
        <authorList>
            <person name="Tuskan G.A."/>
            <person name="Difazio S."/>
            <person name="Jansson S."/>
            <person name="Bohlmann J."/>
            <person name="Grigoriev I."/>
            <person name="Hellsten U."/>
            <person name="Putnam N."/>
            <person name="Ralph S."/>
            <person name="Rombauts S."/>
            <person name="Salamov A."/>
            <person name="Schein J."/>
            <person name="Sterck L."/>
            <person name="Aerts A."/>
            <person name="Bhalerao R.R."/>
            <person name="Bhalerao R.P."/>
            <person name="Blaudez D."/>
            <person name="Boerjan W."/>
            <person name="Brun A."/>
            <person name="Brunner A."/>
            <person name="Busov V."/>
            <person name="Campbell M."/>
            <person name="Carlson J."/>
            <person name="Chalot M."/>
            <person name="Chapman J."/>
            <person name="Chen G.L."/>
            <person name="Cooper D."/>
            <person name="Coutinho P.M."/>
            <person name="Couturier J."/>
            <person name="Covert S."/>
            <person name="Cronk Q."/>
            <person name="Cunningham R."/>
            <person name="Davis J."/>
            <person name="Degroeve S."/>
            <person name="Dejardin A."/>
            <person name="Depamphilis C."/>
            <person name="Detter J."/>
            <person name="Dirks B."/>
            <person name="Dubchak I."/>
            <person name="Duplessis S."/>
            <person name="Ehlting J."/>
            <person name="Ellis B."/>
            <person name="Gendler K."/>
            <person name="Goodstein D."/>
            <person name="Gribskov M."/>
            <person name="Grimwood J."/>
            <person name="Groover A."/>
            <person name="Gunter L."/>
            <person name="Hamberger B."/>
            <person name="Heinze B."/>
            <person name="Helariutta Y."/>
            <person name="Henrissat B."/>
            <person name="Holligan D."/>
            <person name="Holt R."/>
            <person name="Huang W."/>
            <person name="Islam-Faridi N."/>
            <person name="Jones S."/>
            <person name="Jones-Rhoades M."/>
            <person name="Jorgensen R."/>
            <person name="Joshi C."/>
            <person name="Kangasjarvi J."/>
            <person name="Karlsson J."/>
            <person name="Kelleher C."/>
            <person name="Kirkpatrick R."/>
            <person name="Kirst M."/>
            <person name="Kohler A."/>
            <person name="Kalluri U."/>
            <person name="Larimer F."/>
            <person name="Leebens-Mack J."/>
            <person name="Leple J.C."/>
            <person name="Locascio P."/>
            <person name="Lou Y."/>
            <person name="Lucas S."/>
            <person name="Martin F."/>
            <person name="Montanini B."/>
            <person name="Napoli C."/>
            <person name="Nelson D.R."/>
            <person name="Nelson C."/>
            <person name="Nieminen K."/>
            <person name="Nilsson O."/>
            <person name="Pereda V."/>
            <person name="Peter G."/>
            <person name="Philippe R."/>
            <person name="Pilate G."/>
            <person name="Poliakov A."/>
            <person name="Razumovskaya J."/>
            <person name="Richardson P."/>
            <person name="Rinaldi C."/>
            <person name="Ritland K."/>
            <person name="Rouze P."/>
            <person name="Ryaboy D."/>
            <person name="Schmutz J."/>
            <person name="Schrader J."/>
            <person name="Segerman B."/>
            <person name="Shin H."/>
            <person name="Siddiqui A."/>
            <person name="Sterky F."/>
            <person name="Terry A."/>
            <person name="Tsai C.J."/>
            <person name="Uberbacher E."/>
            <person name="Unneberg P."/>
            <person name="Vahala J."/>
            <person name="Wall K."/>
            <person name="Wessler S."/>
            <person name="Yang G."/>
            <person name="Yin T."/>
            <person name="Douglas C."/>
            <person name="Marra M."/>
            <person name="Sandberg G."/>
            <person name="Van de Peer Y."/>
            <person name="Rokhsar D."/>
        </authorList>
    </citation>
    <scope>NUCLEOTIDE SEQUENCE [LARGE SCALE GENOMIC DNA]</scope>
    <source>
        <strain evidence="5">cv. Nisqually</strain>
    </source>
</reference>
<sequence length="311" mass="34855">MEEEEFKEDLGSLCNLDAWEDSSSSSPQTLLKGTSIVGFVMANIVVSLRYCLLFFTDRESVRLELEPRKRDDQNGAIKVLNADYLDVGYIDRSVATVLYPLIENKMIKVEGVVPRASSDGFPCEIRISARLDDFETVKTAISQGGLVLFSQPGSSLASSQAMVAKQGRVDGKVYRRRRIGVNSEPVILYTQEPKIIERGFFPTAHTLRNKPERITDRPAVQVEPEKLTFIPLGAAGHDAHAVREVMDTDLTEGLASRPLSADFEELEGNDYPTDYWSETFPKILLQGIPEQSLQENEIEMIPNRFYSDCLL</sequence>
<dbReference type="GO" id="GO:0003676">
    <property type="term" value="F:nucleic acid binding"/>
    <property type="evidence" value="ECO:0007669"/>
    <property type="project" value="InterPro"/>
</dbReference>
<dbReference type="AlphaFoldDB" id="A0A2K1X9X0"/>
<dbReference type="GO" id="GO:0008270">
    <property type="term" value="F:zinc ion binding"/>
    <property type="evidence" value="ECO:0007669"/>
    <property type="project" value="InterPro"/>
</dbReference>
<keyword evidence="2" id="KW-0378">Hydrolase</keyword>
<dbReference type="InParanoid" id="A0A2K1X9X0"/>
<evidence type="ECO:0000259" key="3">
    <source>
        <dbReference type="SMART" id="SM00910"/>
    </source>
</evidence>
<proteinExistence type="predicted"/>
<dbReference type="SMART" id="SM00910">
    <property type="entry name" value="HIRAN"/>
    <property type="match status" value="1"/>
</dbReference>
<evidence type="ECO:0000256" key="1">
    <source>
        <dbReference type="ARBA" id="ARBA00022723"/>
    </source>
</evidence>
<dbReference type="STRING" id="3694.A0A2K1X9X0"/>
<keyword evidence="1" id="KW-0479">Metal-binding</keyword>
<dbReference type="GO" id="GO:0016818">
    <property type="term" value="F:hydrolase activity, acting on acid anhydrides, in phosphorus-containing anhydrides"/>
    <property type="evidence" value="ECO:0007669"/>
    <property type="project" value="InterPro"/>
</dbReference>
<name>A0A2K1X9X0_POPTR</name>
<evidence type="ECO:0000256" key="2">
    <source>
        <dbReference type="ARBA" id="ARBA00022801"/>
    </source>
</evidence>
<dbReference type="Pfam" id="PF08797">
    <property type="entry name" value="HIRAN"/>
    <property type="match status" value="1"/>
</dbReference>
<evidence type="ECO:0000313" key="5">
    <source>
        <dbReference type="Proteomes" id="UP000006729"/>
    </source>
</evidence>
<accession>A0A2K1X9X0</accession>
<dbReference type="InterPro" id="IPR014905">
    <property type="entry name" value="HIRAN"/>
</dbReference>
<organism evidence="4 5">
    <name type="scientific">Populus trichocarpa</name>
    <name type="common">Western balsam poplar</name>
    <name type="synonym">Populus balsamifera subsp. trichocarpa</name>
    <dbReference type="NCBI Taxonomy" id="3694"/>
    <lineage>
        <taxon>Eukaryota</taxon>
        <taxon>Viridiplantae</taxon>
        <taxon>Streptophyta</taxon>
        <taxon>Embryophyta</taxon>
        <taxon>Tracheophyta</taxon>
        <taxon>Spermatophyta</taxon>
        <taxon>Magnoliopsida</taxon>
        <taxon>eudicotyledons</taxon>
        <taxon>Gunneridae</taxon>
        <taxon>Pentapetalae</taxon>
        <taxon>rosids</taxon>
        <taxon>fabids</taxon>
        <taxon>Malpighiales</taxon>
        <taxon>Salicaceae</taxon>
        <taxon>Saliceae</taxon>
        <taxon>Populus</taxon>
    </lineage>
</organism>
<evidence type="ECO:0000313" key="4">
    <source>
        <dbReference type="EMBL" id="PNS97579.1"/>
    </source>
</evidence>
<keyword evidence="5" id="KW-1185">Reference proteome</keyword>
<dbReference type="Gene3D" id="3.30.70.2330">
    <property type="match status" value="1"/>
</dbReference>
<gene>
    <name evidence="4" type="ORF">POPTR_016G030500</name>
</gene>
<dbReference type="Proteomes" id="UP000006729">
    <property type="component" value="Chromosome 16"/>
</dbReference>
<protein>
    <recommendedName>
        <fullName evidence="3">HIRAN domain-containing protein</fullName>
    </recommendedName>
</protein>
<dbReference type="EMBL" id="CM009305">
    <property type="protein sequence ID" value="PNS97579.1"/>
    <property type="molecule type" value="Genomic_DNA"/>
</dbReference>
<feature type="domain" description="HIRAN" evidence="3">
    <location>
        <begin position="37"/>
        <end position="135"/>
    </location>
</feature>